<evidence type="ECO:0000313" key="6">
    <source>
        <dbReference type="Proteomes" id="UP000807342"/>
    </source>
</evidence>
<proteinExistence type="predicted"/>
<organism evidence="5 6">
    <name type="scientific">Macrolepiota fuliginosa MF-IS2</name>
    <dbReference type="NCBI Taxonomy" id="1400762"/>
    <lineage>
        <taxon>Eukaryota</taxon>
        <taxon>Fungi</taxon>
        <taxon>Dikarya</taxon>
        <taxon>Basidiomycota</taxon>
        <taxon>Agaricomycotina</taxon>
        <taxon>Agaricomycetes</taxon>
        <taxon>Agaricomycetidae</taxon>
        <taxon>Agaricales</taxon>
        <taxon>Agaricineae</taxon>
        <taxon>Agaricaceae</taxon>
        <taxon>Macrolepiota</taxon>
    </lineage>
</organism>
<keyword evidence="3" id="KW-0347">Helicase</keyword>
<reference evidence="5" key="1">
    <citation type="submission" date="2020-11" db="EMBL/GenBank/DDBJ databases">
        <authorList>
            <consortium name="DOE Joint Genome Institute"/>
            <person name="Ahrendt S."/>
            <person name="Riley R."/>
            <person name="Andreopoulos W."/>
            <person name="Labutti K."/>
            <person name="Pangilinan J."/>
            <person name="Ruiz-Duenas F.J."/>
            <person name="Barrasa J.M."/>
            <person name="Sanchez-Garcia M."/>
            <person name="Camarero S."/>
            <person name="Miyauchi S."/>
            <person name="Serrano A."/>
            <person name="Linde D."/>
            <person name="Babiker R."/>
            <person name="Drula E."/>
            <person name="Ayuso-Fernandez I."/>
            <person name="Pacheco R."/>
            <person name="Padilla G."/>
            <person name="Ferreira P."/>
            <person name="Barriuso J."/>
            <person name="Kellner H."/>
            <person name="Castanera R."/>
            <person name="Alfaro M."/>
            <person name="Ramirez L."/>
            <person name="Pisabarro A.G."/>
            <person name="Kuo A."/>
            <person name="Tritt A."/>
            <person name="Lipzen A."/>
            <person name="He G."/>
            <person name="Yan M."/>
            <person name="Ng V."/>
            <person name="Cullen D."/>
            <person name="Martin F."/>
            <person name="Rosso M.-N."/>
            <person name="Henrissat B."/>
            <person name="Hibbett D."/>
            <person name="Martinez A.T."/>
            <person name="Grigoriev I.V."/>
        </authorList>
    </citation>
    <scope>NUCLEOTIDE SEQUENCE</scope>
    <source>
        <strain evidence="5">MF-IS2</strain>
    </source>
</reference>
<keyword evidence="2" id="KW-0378">Hydrolase</keyword>
<dbReference type="InterPro" id="IPR027417">
    <property type="entry name" value="P-loop_NTPase"/>
</dbReference>
<dbReference type="GO" id="GO:0003723">
    <property type="term" value="F:RNA binding"/>
    <property type="evidence" value="ECO:0007669"/>
    <property type="project" value="TreeGrafter"/>
</dbReference>
<evidence type="ECO:0008006" key="7">
    <source>
        <dbReference type="Google" id="ProtNLM"/>
    </source>
</evidence>
<keyword evidence="4" id="KW-0067">ATP-binding</keyword>
<dbReference type="Gene3D" id="3.40.50.300">
    <property type="entry name" value="P-loop containing nucleotide triphosphate hydrolases"/>
    <property type="match status" value="1"/>
</dbReference>
<sequence>MDDLQITMLIPLLQNIPESITETRKRLPAFKAQKDFLNILSSNQVVIVVGETGSGKMTQLPQYILESFKDSSEQGHEPSIIITQPR</sequence>
<dbReference type="PANTHER" id="PTHR18934:SF91">
    <property type="entry name" value="PRE-MRNA-SPLICING FACTOR ATP-DEPENDENT RNA HELICASE PRP16"/>
    <property type="match status" value="1"/>
</dbReference>
<dbReference type="EMBL" id="MU151318">
    <property type="protein sequence ID" value="KAF9445198.1"/>
    <property type="molecule type" value="Genomic_DNA"/>
</dbReference>
<evidence type="ECO:0000256" key="2">
    <source>
        <dbReference type="ARBA" id="ARBA00022801"/>
    </source>
</evidence>
<dbReference type="GO" id="GO:0016787">
    <property type="term" value="F:hydrolase activity"/>
    <property type="evidence" value="ECO:0007669"/>
    <property type="project" value="UniProtKB-KW"/>
</dbReference>
<dbReference type="OrthoDB" id="10253254at2759"/>
<comment type="caution">
    <text evidence="5">The sequence shown here is derived from an EMBL/GenBank/DDBJ whole genome shotgun (WGS) entry which is preliminary data.</text>
</comment>
<protein>
    <recommendedName>
        <fullName evidence="7">Helicase ATP-binding domain-containing protein</fullName>
    </recommendedName>
</protein>
<dbReference type="GO" id="GO:0004386">
    <property type="term" value="F:helicase activity"/>
    <property type="evidence" value="ECO:0007669"/>
    <property type="project" value="UniProtKB-KW"/>
</dbReference>
<dbReference type="AlphaFoldDB" id="A0A9P5X648"/>
<keyword evidence="1" id="KW-0547">Nucleotide-binding</keyword>
<dbReference type="PANTHER" id="PTHR18934">
    <property type="entry name" value="ATP-DEPENDENT RNA HELICASE"/>
    <property type="match status" value="1"/>
</dbReference>
<gene>
    <name evidence="5" type="ORF">P691DRAFT_762721</name>
</gene>
<dbReference type="GO" id="GO:0005524">
    <property type="term" value="F:ATP binding"/>
    <property type="evidence" value="ECO:0007669"/>
    <property type="project" value="UniProtKB-KW"/>
</dbReference>
<evidence type="ECO:0000256" key="4">
    <source>
        <dbReference type="ARBA" id="ARBA00022840"/>
    </source>
</evidence>
<dbReference type="SUPFAM" id="SSF52540">
    <property type="entry name" value="P-loop containing nucleoside triphosphate hydrolases"/>
    <property type="match status" value="1"/>
</dbReference>
<evidence type="ECO:0000313" key="5">
    <source>
        <dbReference type="EMBL" id="KAF9445198.1"/>
    </source>
</evidence>
<evidence type="ECO:0000256" key="3">
    <source>
        <dbReference type="ARBA" id="ARBA00022806"/>
    </source>
</evidence>
<dbReference type="Proteomes" id="UP000807342">
    <property type="component" value="Unassembled WGS sequence"/>
</dbReference>
<keyword evidence="6" id="KW-1185">Reference proteome</keyword>
<name>A0A9P5X648_9AGAR</name>
<accession>A0A9P5X648</accession>
<evidence type="ECO:0000256" key="1">
    <source>
        <dbReference type="ARBA" id="ARBA00022741"/>
    </source>
</evidence>